<evidence type="ECO:0000256" key="3">
    <source>
        <dbReference type="ARBA" id="ARBA00022691"/>
    </source>
</evidence>
<dbReference type="InterPro" id="IPR058240">
    <property type="entry name" value="rSAM_sf"/>
</dbReference>
<dbReference type="PANTHER" id="PTHR30352">
    <property type="entry name" value="PYRUVATE FORMATE-LYASE-ACTIVATING ENZYME"/>
    <property type="match status" value="1"/>
</dbReference>
<evidence type="ECO:0000313" key="9">
    <source>
        <dbReference type="Proteomes" id="UP000231134"/>
    </source>
</evidence>
<keyword evidence="2" id="KW-0004">4Fe-4S</keyword>
<dbReference type="Proteomes" id="UP000231134">
    <property type="component" value="Unassembled WGS sequence"/>
</dbReference>
<evidence type="ECO:0000256" key="5">
    <source>
        <dbReference type="ARBA" id="ARBA00023004"/>
    </source>
</evidence>
<name>A0A2M9A7G7_9BACT</name>
<dbReference type="GO" id="GO:0016829">
    <property type="term" value="F:lyase activity"/>
    <property type="evidence" value="ECO:0007669"/>
    <property type="project" value="UniProtKB-KW"/>
</dbReference>
<accession>A0A2M9A7G7</accession>
<dbReference type="InterPro" id="IPR034457">
    <property type="entry name" value="Organic_radical-activating"/>
</dbReference>
<dbReference type="NCBIfam" id="TIGR02495">
    <property type="entry name" value="NrdG2"/>
    <property type="match status" value="1"/>
</dbReference>
<dbReference type="InterPro" id="IPR007197">
    <property type="entry name" value="rSAM"/>
</dbReference>
<dbReference type="SUPFAM" id="SSF102114">
    <property type="entry name" value="Radical SAM enzymes"/>
    <property type="match status" value="1"/>
</dbReference>
<dbReference type="PANTHER" id="PTHR30352:SF13">
    <property type="entry name" value="GLYCYL-RADICAL ENZYME ACTIVATING ENZYME YJJW-RELATED"/>
    <property type="match status" value="1"/>
</dbReference>
<protein>
    <submittedName>
        <fullName evidence="8">Pyruvate formate lyase activating enzyme</fullName>
    </submittedName>
</protein>
<gene>
    <name evidence="8" type="ORF">BGX16_1653</name>
</gene>
<reference evidence="8 9" key="1">
    <citation type="submission" date="2017-11" db="EMBL/GenBank/DDBJ databases">
        <title>Animal gut microbial communities from fecal samples from Wisconsin, USA.</title>
        <authorList>
            <person name="Neumann A."/>
        </authorList>
    </citation>
    <scope>NUCLEOTIDE SEQUENCE [LARGE SCALE GENOMIC DNA]</scope>
    <source>
        <strain evidence="8 9">UWS3</strain>
    </source>
</reference>
<sequence length="266" mass="29783">MMLQGLQRLTLLDFPGKLACTVFTRGCNWRCPFCHNASLVLPNAFQAPDVSIDDFFQFLGKRQGILDGICISGGEPLLQSGIEDFILEIRDMGFQVKLDTNGTSPERLRRLSEGGLLDYVAVDIKNSLERYGETVGIPNYDTSAVEESVDFLLTGNQPFEFRTTVISEFHDAESFYKIGEWIHGNEPYYLQQFVDSGDLVGNIRLHPVDAEGMNHFKEIVSAYVPNVKLRGVQDLTPEEEESTCIKSSNATENLSTSTSKKFAVQY</sequence>
<keyword evidence="6" id="KW-0411">Iron-sulfur</keyword>
<comment type="caution">
    <text evidence="8">The sequence shown here is derived from an EMBL/GenBank/DDBJ whole genome shotgun (WGS) entry which is preliminary data.</text>
</comment>
<keyword evidence="5" id="KW-0408">Iron</keyword>
<evidence type="ECO:0000256" key="1">
    <source>
        <dbReference type="ARBA" id="ARBA00001966"/>
    </source>
</evidence>
<dbReference type="OrthoDB" id="9782387at2"/>
<evidence type="ECO:0000256" key="2">
    <source>
        <dbReference type="ARBA" id="ARBA00022485"/>
    </source>
</evidence>
<keyword evidence="9" id="KW-1185">Reference proteome</keyword>
<dbReference type="RefSeq" id="WP_100425608.1">
    <property type="nucleotide sequence ID" value="NZ_PGEX01000001.1"/>
</dbReference>
<dbReference type="SFLD" id="SFLDG01094">
    <property type="entry name" value="Uncharacterised_Radical_SAM_Su"/>
    <property type="match status" value="1"/>
</dbReference>
<organism evidence="8 9">
    <name type="scientific">Hallerella succinigenes</name>
    <dbReference type="NCBI Taxonomy" id="1896222"/>
    <lineage>
        <taxon>Bacteria</taxon>
        <taxon>Pseudomonadati</taxon>
        <taxon>Fibrobacterota</taxon>
        <taxon>Fibrobacteria</taxon>
        <taxon>Fibrobacterales</taxon>
        <taxon>Fibrobacteraceae</taxon>
        <taxon>Hallerella</taxon>
    </lineage>
</organism>
<dbReference type="EMBL" id="PGEX01000001">
    <property type="protein sequence ID" value="PJJ41665.1"/>
    <property type="molecule type" value="Genomic_DNA"/>
</dbReference>
<evidence type="ECO:0000259" key="7">
    <source>
        <dbReference type="PROSITE" id="PS51918"/>
    </source>
</evidence>
<dbReference type="AlphaFoldDB" id="A0A2M9A7G7"/>
<comment type="cofactor">
    <cofactor evidence="1">
        <name>[4Fe-4S] cluster</name>
        <dbReference type="ChEBI" id="CHEBI:49883"/>
    </cofactor>
</comment>
<keyword evidence="3" id="KW-0949">S-adenosyl-L-methionine</keyword>
<keyword evidence="4" id="KW-0479">Metal-binding</keyword>
<dbReference type="InterPro" id="IPR012840">
    <property type="entry name" value="NrdG2"/>
</dbReference>
<dbReference type="Gene3D" id="3.20.20.70">
    <property type="entry name" value="Aldolase class I"/>
    <property type="match status" value="1"/>
</dbReference>
<dbReference type="GO" id="GO:0046872">
    <property type="term" value="F:metal ion binding"/>
    <property type="evidence" value="ECO:0007669"/>
    <property type="project" value="UniProtKB-KW"/>
</dbReference>
<keyword evidence="8" id="KW-0456">Lyase</keyword>
<dbReference type="Pfam" id="PF04055">
    <property type="entry name" value="Radical_SAM"/>
    <property type="match status" value="1"/>
</dbReference>
<dbReference type="CDD" id="cd01335">
    <property type="entry name" value="Radical_SAM"/>
    <property type="match status" value="1"/>
</dbReference>
<feature type="domain" description="Radical SAM core" evidence="7">
    <location>
        <begin position="13"/>
        <end position="230"/>
    </location>
</feature>
<dbReference type="GO" id="GO:0051539">
    <property type="term" value="F:4 iron, 4 sulfur cluster binding"/>
    <property type="evidence" value="ECO:0007669"/>
    <property type="project" value="UniProtKB-KW"/>
</dbReference>
<dbReference type="PROSITE" id="PS51918">
    <property type="entry name" value="RADICAL_SAM"/>
    <property type="match status" value="1"/>
</dbReference>
<dbReference type="InterPro" id="IPR013785">
    <property type="entry name" value="Aldolase_TIM"/>
</dbReference>
<evidence type="ECO:0000313" key="8">
    <source>
        <dbReference type="EMBL" id="PJJ41665.1"/>
    </source>
</evidence>
<keyword evidence="8" id="KW-0670">Pyruvate</keyword>
<dbReference type="SFLD" id="SFLDS00029">
    <property type="entry name" value="Radical_SAM"/>
    <property type="match status" value="1"/>
</dbReference>
<evidence type="ECO:0000256" key="4">
    <source>
        <dbReference type="ARBA" id="ARBA00022723"/>
    </source>
</evidence>
<proteinExistence type="predicted"/>
<evidence type="ECO:0000256" key="6">
    <source>
        <dbReference type="ARBA" id="ARBA00023014"/>
    </source>
</evidence>